<dbReference type="SUPFAM" id="SSF53335">
    <property type="entry name" value="S-adenosyl-L-methionine-dependent methyltransferases"/>
    <property type="match status" value="1"/>
</dbReference>
<evidence type="ECO:0000313" key="3">
    <source>
        <dbReference type="Proteomes" id="UP001501475"/>
    </source>
</evidence>
<proteinExistence type="predicted"/>
<evidence type="ECO:0000259" key="1">
    <source>
        <dbReference type="Pfam" id="PF07669"/>
    </source>
</evidence>
<dbReference type="Gene3D" id="3.40.50.150">
    <property type="entry name" value="Vaccinia Virus protein VP39"/>
    <property type="match status" value="1"/>
</dbReference>
<dbReference type="InterPro" id="IPR011639">
    <property type="entry name" value="MethylTrfase_TaqI-like_dom"/>
</dbReference>
<reference evidence="2 3" key="1">
    <citation type="journal article" date="2019" name="Int. J. Syst. Evol. Microbiol.">
        <title>The Global Catalogue of Microorganisms (GCM) 10K type strain sequencing project: providing services to taxonomists for standard genome sequencing and annotation.</title>
        <authorList>
            <consortium name="The Broad Institute Genomics Platform"/>
            <consortium name="The Broad Institute Genome Sequencing Center for Infectious Disease"/>
            <person name="Wu L."/>
            <person name="Ma J."/>
        </authorList>
    </citation>
    <scope>NUCLEOTIDE SEQUENCE [LARGE SCALE GENOMIC DNA]</scope>
    <source>
        <strain evidence="2 3">JCM 15591</strain>
    </source>
</reference>
<accession>A0ABN2KDR6</accession>
<name>A0ABN2KDR6_9MICO</name>
<dbReference type="InterPro" id="IPR029063">
    <property type="entry name" value="SAM-dependent_MTases_sf"/>
</dbReference>
<feature type="domain" description="Type II methyltransferase M.TaqI-like" evidence="1">
    <location>
        <begin position="1"/>
        <end position="83"/>
    </location>
</feature>
<keyword evidence="3" id="KW-1185">Reference proteome</keyword>
<gene>
    <name evidence="2" type="ORF">GCM10009810_12060</name>
</gene>
<dbReference type="RefSeq" id="WP_344063542.1">
    <property type="nucleotide sequence ID" value="NZ_BAAAPN010000032.1"/>
</dbReference>
<sequence>MQFDAIIGNPPYQVVSGVAGVHPQPLYHRFVEHALDLNPAHLVFLIPARWFTGGKRLDDFRDRMLADRSIAVIVDHPLPLDVFPDHQIDGGVVYFHRDARHDGDCRFDTRVNGMVVASATRDLRTHDLLVRDPRALPILVKAAPADLAHSLTPWVSPQHPYARLFTTNYLGSPAPFPGSVPMLRSSGVVHVDAVLVTRNHANLSLFTVVIPKVYGAGKQVPDALGRIASMVTGAPVVLPPGIICNQSFLVAGAFATESEAVNYAGFLASKFARFLIAQRKSAPHLTPDRFRWVPRLDYTRPWTDATLYARFGLTDDESNHIDASVKIRSIDISHLAAARAA</sequence>
<dbReference type="PROSITE" id="PS00092">
    <property type="entry name" value="N6_MTASE"/>
    <property type="match status" value="1"/>
</dbReference>
<evidence type="ECO:0000313" key="2">
    <source>
        <dbReference type="EMBL" id="GAA1753788.1"/>
    </source>
</evidence>
<comment type="caution">
    <text evidence="2">The sequence shown here is derived from an EMBL/GenBank/DDBJ whole genome shotgun (WGS) entry which is preliminary data.</text>
</comment>
<dbReference type="Pfam" id="PF07669">
    <property type="entry name" value="Eco57I"/>
    <property type="match status" value="1"/>
</dbReference>
<dbReference type="Proteomes" id="UP001501475">
    <property type="component" value="Unassembled WGS sequence"/>
</dbReference>
<dbReference type="EMBL" id="BAAAPN010000032">
    <property type="protein sequence ID" value="GAA1753788.1"/>
    <property type="molecule type" value="Genomic_DNA"/>
</dbReference>
<dbReference type="InterPro" id="IPR002052">
    <property type="entry name" value="DNA_methylase_N6_adenine_CS"/>
</dbReference>
<organism evidence="2 3">
    <name type="scientific">Nostocoides vanveenii</name>
    <dbReference type="NCBI Taxonomy" id="330835"/>
    <lineage>
        <taxon>Bacteria</taxon>
        <taxon>Bacillati</taxon>
        <taxon>Actinomycetota</taxon>
        <taxon>Actinomycetes</taxon>
        <taxon>Micrococcales</taxon>
        <taxon>Intrasporangiaceae</taxon>
        <taxon>Nostocoides</taxon>
    </lineage>
</organism>
<protein>
    <recommendedName>
        <fullName evidence="1">Type II methyltransferase M.TaqI-like domain-containing protein</fullName>
    </recommendedName>
</protein>